<name>A0A3A3FWS3_9BURK</name>
<evidence type="ECO:0000313" key="3">
    <source>
        <dbReference type="Proteomes" id="UP000265955"/>
    </source>
</evidence>
<keyword evidence="1" id="KW-0812">Transmembrane</keyword>
<protein>
    <submittedName>
        <fullName evidence="2">Prepilin-type N-terminal cleavage/methylation domain-containing protein</fullName>
    </submittedName>
</protein>
<organism evidence="2 3">
    <name type="scientific">Noviherbaspirillum saxi</name>
    <dbReference type="NCBI Taxonomy" id="2320863"/>
    <lineage>
        <taxon>Bacteria</taxon>
        <taxon>Pseudomonadati</taxon>
        <taxon>Pseudomonadota</taxon>
        <taxon>Betaproteobacteria</taxon>
        <taxon>Burkholderiales</taxon>
        <taxon>Oxalobacteraceae</taxon>
        <taxon>Noviherbaspirillum</taxon>
    </lineage>
</organism>
<keyword evidence="1" id="KW-1133">Transmembrane helix</keyword>
<keyword evidence="3" id="KW-1185">Reference proteome</keyword>
<evidence type="ECO:0000256" key="1">
    <source>
        <dbReference type="SAM" id="Phobius"/>
    </source>
</evidence>
<sequence>MLRESASISRSLVRENGLTLIELMISIALGLLVVMAATALLLSTKSGYLAQDDEARMDDTGRYAMEILTRAIRQAAYVNWDRQEAPAIVKPEMNPSIEGLDAHRLKSDAPWMASPVAAPVNGSDVLSVQFFGAPEGTVVNCAGFPVADQQRSGSLFYVAEDSLGEPQLYCKYLGNSSWKADAIVRGVEGFQVLYGVDTDDDGLPNQMVSATGVNALDATTIPQGVSIAVGNAKTHWKKIATVQIAVLVRGTNNTRIPASTDDLIFDMFGKEYSDMHASADKGVRLTETNFSKATRNRQRRMYATTVHLRNQASGSGD</sequence>
<feature type="transmembrane region" description="Helical" evidence="1">
    <location>
        <begin position="20"/>
        <end position="42"/>
    </location>
</feature>
<reference evidence="3" key="1">
    <citation type="submission" date="2018-09" db="EMBL/GenBank/DDBJ databases">
        <authorList>
            <person name="Zhu H."/>
        </authorList>
    </citation>
    <scope>NUCLEOTIDE SEQUENCE [LARGE SCALE GENOMIC DNA]</scope>
    <source>
        <strain evidence="3">K1R23-30</strain>
    </source>
</reference>
<dbReference type="Pfam" id="PF07963">
    <property type="entry name" value="N_methyl"/>
    <property type="match status" value="1"/>
</dbReference>
<gene>
    <name evidence="2" type="ORF">D3871_10765</name>
</gene>
<dbReference type="AlphaFoldDB" id="A0A3A3FWS3"/>
<proteinExistence type="predicted"/>
<dbReference type="Proteomes" id="UP000265955">
    <property type="component" value="Unassembled WGS sequence"/>
</dbReference>
<evidence type="ECO:0000313" key="2">
    <source>
        <dbReference type="EMBL" id="RJG00081.1"/>
    </source>
</evidence>
<dbReference type="InterPro" id="IPR012902">
    <property type="entry name" value="N_methyl_site"/>
</dbReference>
<dbReference type="EMBL" id="QYUO01000001">
    <property type="protein sequence ID" value="RJG00081.1"/>
    <property type="molecule type" value="Genomic_DNA"/>
</dbReference>
<keyword evidence="1" id="KW-0472">Membrane</keyword>
<accession>A0A3A3FWS3</accession>
<dbReference type="OrthoDB" id="8780389at2"/>
<dbReference type="GO" id="GO:0043683">
    <property type="term" value="P:type IV pilus assembly"/>
    <property type="evidence" value="ECO:0007669"/>
    <property type="project" value="InterPro"/>
</dbReference>
<dbReference type="NCBIfam" id="TIGR02532">
    <property type="entry name" value="IV_pilin_GFxxxE"/>
    <property type="match status" value="1"/>
</dbReference>
<dbReference type="Pfam" id="PF16074">
    <property type="entry name" value="PilW"/>
    <property type="match status" value="1"/>
</dbReference>
<dbReference type="InterPro" id="IPR032092">
    <property type="entry name" value="PilW"/>
</dbReference>
<comment type="caution">
    <text evidence="2">The sequence shown here is derived from an EMBL/GenBank/DDBJ whole genome shotgun (WGS) entry which is preliminary data.</text>
</comment>